<dbReference type="GeneID" id="123146269"/>
<dbReference type="Proteomes" id="UP000019116">
    <property type="component" value="Chromosome 6D"/>
</dbReference>
<dbReference type="RefSeq" id="XP_044421823.1">
    <property type="nucleotide sequence ID" value="XM_044565888.1"/>
</dbReference>
<evidence type="ECO:0000313" key="2">
    <source>
        <dbReference type="Proteomes" id="UP000019116"/>
    </source>
</evidence>
<dbReference type="EnsemblPlants" id="TraesCS6D02G390700.1">
    <property type="protein sequence ID" value="TraesCS6D02G390700.1"/>
    <property type="gene ID" value="TraesCS6D02G390700"/>
</dbReference>
<dbReference type="Gramene" id="TraesCS6D03G0897600.1">
    <property type="protein sequence ID" value="TraesCS6D03G0897600.1.CDS"/>
    <property type="gene ID" value="TraesCS6D03G0897600"/>
</dbReference>
<reference evidence="1" key="1">
    <citation type="submission" date="2018-08" db="EMBL/GenBank/DDBJ databases">
        <authorList>
            <person name="Rossello M."/>
        </authorList>
    </citation>
    <scope>NUCLEOTIDE SEQUENCE [LARGE SCALE GENOMIC DNA]</scope>
    <source>
        <strain evidence="1">cv. Chinese Spring</strain>
    </source>
</reference>
<dbReference type="Gramene" id="TraesROB_scaffold_053488_01G000100.1">
    <property type="protein sequence ID" value="TraesROB_scaffold_053488_01G000100.1"/>
    <property type="gene ID" value="TraesROB_scaffold_053488_01G000100"/>
</dbReference>
<dbReference type="SMR" id="A0A3B6QLC9"/>
<dbReference type="Gramene" id="TraesCS6D02G390700.1">
    <property type="protein sequence ID" value="TraesCS6D02G390700.1"/>
    <property type="gene ID" value="TraesCS6D02G390700"/>
</dbReference>
<organism evidence="1">
    <name type="scientific">Triticum aestivum</name>
    <name type="common">Wheat</name>
    <dbReference type="NCBI Taxonomy" id="4565"/>
    <lineage>
        <taxon>Eukaryota</taxon>
        <taxon>Viridiplantae</taxon>
        <taxon>Streptophyta</taxon>
        <taxon>Embryophyta</taxon>
        <taxon>Tracheophyta</taxon>
        <taxon>Spermatophyta</taxon>
        <taxon>Magnoliopsida</taxon>
        <taxon>Liliopsida</taxon>
        <taxon>Poales</taxon>
        <taxon>Poaceae</taxon>
        <taxon>BOP clade</taxon>
        <taxon>Pooideae</taxon>
        <taxon>Triticodae</taxon>
        <taxon>Triticeae</taxon>
        <taxon>Triticinae</taxon>
        <taxon>Triticum</taxon>
    </lineage>
</organism>
<dbReference type="Gramene" id="TraesCLE_scaffold_036854_01G000100.1">
    <property type="protein sequence ID" value="TraesCLE_scaffold_036854_01G000100.1"/>
    <property type="gene ID" value="TraesCLE_scaffold_036854_01G000100"/>
</dbReference>
<name>A0A3B6QLC9_WHEAT</name>
<accession>A0A3B6QLC9</accession>
<gene>
    <name evidence="1" type="primary">LOC123146269</name>
</gene>
<keyword evidence="2" id="KW-1185">Reference proteome</keyword>
<dbReference type="Gramene" id="TraesJUL6D03G03830550.1">
    <property type="protein sequence ID" value="TraesJUL6D03G03830550.1"/>
    <property type="gene ID" value="TraesJUL6D03G03830550"/>
</dbReference>
<reference evidence="1" key="2">
    <citation type="submission" date="2018-10" db="UniProtKB">
        <authorList>
            <consortium name="EnsemblPlants"/>
        </authorList>
    </citation>
    <scope>IDENTIFICATION</scope>
</reference>
<dbReference type="Gramene" id="TraesSYM6D03G03745020.1">
    <property type="protein sequence ID" value="TraesSYM6D03G03745020.1"/>
    <property type="gene ID" value="TraesSYM6D03G03745020"/>
</dbReference>
<dbReference type="AlphaFoldDB" id="A0A3B6QLC9"/>
<proteinExistence type="predicted"/>
<protein>
    <submittedName>
        <fullName evidence="1">Uncharacterized protein</fullName>
    </submittedName>
</protein>
<sequence>MVRPFEDDYLCPAWFAPGGVRATHSKDGSTKRSSKDRSCSPFYIPGLRTADVAVVEEYLRSVNIMPVFLDIKMPRKSVFTLRETFYVLYGGTPVKELSELVCYRLNLEEGRPMQFLMNGDLLAEATTVSAIYEKHLLSDNLATLQCYIDKKKFVPRSFNVDKSVKVPIVEPVYVNEEYIPFPPFRIRNIRDAKKAAADARSGSYGNATISHGSYSEEGHLQFY</sequence>
<evidence type="ECO:0000313" key="1">
    <source>
        <dbReference type="EnsemblPlants" id="TraesCS6D02G390700.1"/>
    </source>
</evidence>